<dbReference type="RefSeq" id="WP_188479279.1">
    <property type="nucleotide sequence ID" value="NZ_BMFJ01000002.1"/>
</dbReference>
<evidence type="ECO:0000313" key="5">
    <source>
        <dbReference type="Proteomes" id="UP000612855"/>
    </source>
</evidence>
<dbReference type="Proteomes" id="UP000612855">
    <property type="component" value="Unassembled WGS sequence"/>
</dbReference>
<organism evidence="4 5">
    <name type="scientific">Primorskyibacter flagellatus</name>
    <dbReference type="NCBI Taxonomy" id="1387277"/>
    <lineage>
        <taxon>Bacteria</taxon>
        <taxon>Pseudomonadati</taxon>
        <taxon>Pseudomonadota</taxon>
        <taxon>Alphaproteobacteria</taxon>
        <taxon>Rhodobacterales</taxon>
        <taxon>Roseobacteraceae</taxon>
        <taxon>Primorskyibacter</taxon>
    </lineage>
</organism>
<dbReference type="GO" id="GO:0016829">
    <property type="term" value="F:lyase activity"/>
    <property type="evidence" value="ECO:0007669"/>
    <property type="project" value="InterPro"/>
</dbReference>
<dbReference type="InterPro" id="IPR036148">
    <property type="entry name" value="MmgE/PrpD_sf"/>
</dbReference>
<dbReference type="InterPro" id="IPR045336">
    <property type="entry name" value="MmgE_PrpD_N"/>
</dbReference>
<reference evidence="5" key="1">
    <citation type="journal article" date="2019" name="Int. J. Syst. Evol. Microbiol.">
        <title>The Global Catalogue of Microorganisms (GCM) 10K type strain sequencing project: providing services to taxonomists for standard genome sequencing and annotation.</title>
        <authorList>
            <consortium name="The Broad Institute Genomics Platform"/>
            <consortium name="The Broad Institute Genome Sequencing Center for Infectious Disease"/>
            <person name="Wu L."/>
            <person name="Ma J."/>
        </authorList>
    </citation>
    <scope>NUCLEOTIDE SEQUENCE [LARGE SCALE GENOMIC DNA]</scope>
    <source>
        <strain evidence="5">CGMCC 1.12664</strain>
    </source>
</reference>
<dbReference type="InterPro" id="IPR042188">
    <property type="entry name" value="MmgE/PrpD_sf_2"/>
</dbReference>
<dbReference type="SUPFAM" id="SSF103378">
    <property type="entry name" value="2-methylcitrate dehydratase PrpD"/>
    <property type="match status" value="1"/>
</dbReference>
<comment type="similarity">
    <text evidence="1">Belongs to the PrpD family.</text>
</comment>
<dbReference type="PANTHER" id="PTHR16943">
    <property type="entry name" value="2-METHYLCITRATE DEHYDRATASE-RELATED"/>
    <property type="match status" value="1"/>
</dbReference>
<evidence type="ECO:0000259" key="3">
    <source>
        <dbReference type="Pfam" id="PF19305"/>
    </source>
</evidence>
<accession>A0A917AEV4</accession>
<name>A0A917AEV4_9RHOB</name>
<keyword evidence="5" id="KW-1185">Reference proteome</keyword>
<evidence type="ECO:0000259" key="2">
    <source>
        <dbReference type="Pfam" id="PF03972"/>
    </source>
</evidence>
<dbReference type="AlphaFoldDB" id="A0A917AEV4"/>
<feature type="domain" description="MmgE/PrpD C-terminal" evidence="3">
    <location>
        <begin position="273"/>
        <end position="426"/>
    </location>
</feature>
<dbReference type="Pfam" id="PF03972">
    <property type="entry name" value="MmgE_PrpD_N"/>
    <property type="match status" value="1"/>
</dbReference>
<gene>
    <name evidence="4" type="ORF">GCM10011360_36820</name>
</gene>
<dbReference type="Gene3D" id="3.30.1330.120">
    <property type="entry name" value="2-methylcitrate dehydratase PrpD"/>
    <property type="match status" value="1"/>
</dbReference>
<dbReference type="PANTHER" id="PTHR16943:SF8">
    <property type="entry name" value="2-METHYLCITRATE DEHYDRATASE"/>
    <property type="match status" value="1"/>
</dbReference>
<dbReference type="InterPro" id="IPR042183">
    <property type="entry name" value="MmgE/PrpD_sf_1"/>
</dbReference>
<dbReference type="Pfam" id="PF19305">
    <property type="entry name" value="MmgE_PrpD_C"/>
    <property type="match status" value="1"/>
</dbReference>
<comment type="caution">
    <text evidence="4">The sequence shown here is derived from an EMBL/GenBank/DDBJ whole genome shotgun (WGS) entry which is preliminary data.</text>
</comment>
<dbReference type="EMBL" id="BMFJ01000002">
    <property type="protein sequence ID" value="GGE46170.1"/>
    <property type="molecule type" value="Genomic_DNA"/>
</dbReference>
<evidence type="ECO:0000313" key="4">
    <source>
        <dbReference type="EMBL" id="GGE46170.1"/>
    </source>
</evidence>
<feature type="domain" description="MmgE/PrpD N-terminal" evidence="2">
    <location>
        <begin position="12"/>
        <end position="248"/>
    </location>
</feature>
<proteinExistence type="inferred from homology"/>
<evidence type="ECO:0008006" key="6">
    <source>
        <dbReference type="Google" id="ProtNLM"/>
    </source>
</evidence>
<protein>
    <recommendedName>
        <fullName evidence="6">MmgE/PrpD family protein</fullName>
    </recommendedName>
</protein>
<sequence>MKDTETAAATRKIARFIAENPDFGSDDTCRLLARRALLDTMACAIGGSGEPASRAALTLATEGPQGRARVWATGHRATTELAAFANGVSGHVLDFDDVTAPMRGHPSIALLPALIAVAEERVLTMDRVDRAYAVGFELICRFSHAAADGHYARGWHTTPTIGGLGAVAALAHLLGLSETQTRHAFGLALTQLAGTRGNFGSMAKSVQAGQASRAALFAVRLAELGFDAADDSLDGDQGFLTLYTNESGFGDHLEGLGTGEPELLRSGIEVKKYPLCYATHRAVDGLLDLMKETPGLTLASVVSARIHGSPRAFVPLIHSRPRTGLEGKFSMEYAVAAALSDGEITLASFTDDRVQRPEVQAAFDRITVSADTEGSLLPRWTDISLTLADGRILTKRVEVLRGSADHPLTEAELMAKVADCCRHAGGRIDPEKLGRTILDSTDLRVSDLLDSVLPRG</sequence>
<dbReference type="InterPro" id="IPR045337">
    <property type="entry name" value="MmgE_PrpD_C"/>
</dbReference>
<dbReference type="InterPro" id="IPR005656">
    <property type="entry name" value="MmgE_PrpD"/>
</dbReference>
<dbReference type="Gene3D" id="1.10.4100.10">
    <property type="entry name" value="2-methylcitrate dehydratase PrpD"/>
    <property type="match status" value="1"/>
</dbReference>
<evidence type="ECO:0000256" key="1">
    <source>
        <dbReference type="ARBA" id="ARBA00006174"/>
    </source>
</evidence>